<dbReference type="Proteomes" id="UP001427805">
    <property type="component" value="Unassembled WGS sequence"/>
</dbReference>
<dbReference type="RefSeq" id="WP_346248513.1">
    <property type="nucleotide sequence ID" value="NZ_JBDIZK010000014.1"/>
</dbReference>
<dbReference type="SMART" id="SM00332">
    <property type="entry name" value="PP2Cc"/>
    <property type="match status" value="1"/>
</dbReference>
<proteinExistence type="predicted"/>
<comment type="caution">
    <text evidence="2">The sequence shown here is derived from an EMBL/GenBank/DDBJ whole genome shotgun (WGS) entry which is preliminary data.</text>
</comment>
<protein>
    <submittedName>
        <fullName evidence="2">Protein phosphatase 2C domain-containing protein</fullName>
    </submittedName>
</protein>
<sequence length="254" mass="26931">MSAPLRVESVGATHVGLKRKNNEDSYCLRPQHCLWAVADGMGGHENGEWASARITEALDRLVIPDAFDDACTAIADAVHQANATLFAESQSRGVRMGSTVVVLYLNGARFALFWVGDSRGYVLRDGTLHQLTRDHSQVQAMVDKGLITPEEAVGHPMSHVLARAVGVQPGLEIDVVADDAEPGDIFLLCSDGLTARLSDPELAAMLGERADAGTLDRLIAATLDRGAPDNVTTVLVGVTEATALTLNGPGELAR</sequence>
<dbReference type="InterPro" id="IPR036457">
    <property type="entry name" value="PPM-type-like_dom_sf"/>
</dbReference>
<dbReference type="Pfam" id="PF13672">
    <property type="entry name" value="PP2C_2"/>
    <property type="match status" value="1"/>
</dbReference>
<name>A0ABV0BF84_9SPHN</name>
<dbReference type="SMART" id="SM00331">
    <property type="entry name" value="PP2C_SIG"/>
    <property type="match status" value="1"/>
</dbReference>
<dbReference type="CDD" id="cd00143">
    <property type="entry name" value="PP2Cc"/>
    <property type="match status" value="1"/>
</dbReference>
<dbReference type="Gene3D" id="3.60.40.10">
    <property type="entry name" value="PPM-type phosphatase domain"/>
    <property type="match status" value="1"/>
</dbReference>
<dbReference type="PANTHER" id="PTHR13832:SF827">
    <property type="entry name" value="PROTEIN PHOSPHATASE 1L"/>
    <property type="match status" value="1"/>
</dbReference>
<evidence type="ECO:0000313" key="2">
    <source>
        <dbReference type="EMBL" id="MEN3749466.1"/>
    </source>
</evidence>
<evidence type="ECO:0000313" key="3">
    <source>
        <dbReference type="Proteomes" id="UP001427805"/>
    </source>
</evidence>
<dbReference type="SUPFAM" id="SSF81606">
    <property type="entry name" value="PP2C-like"/>
    <property type="match status" value="1"/>
</dbReference>
<dbReference type="PROSITE" id="PS51746">
    <property type="entry name" value="PPM_2"/>
    <property type="match status" value="1"/>
</dbReference>
<dbReference type="InterPro" id="IPR015655">
    <property type="entry name" value="PP2C"/>
</dbReference>
<accession>A0ABV0BF84</accession>
<dbReference type="PANTHER" id="PTHR13832">
    <property type="entry name" value="PROTEIN PHOSPHATASE 2C"/>
    <property type="match status" value="1"/>
</dbReference>
<keyword evidence="3" id="KW-1185">Reference proteome</keyword>
<dbReference type="EMBL" id="JBDIZK010000014">
    <property type="protein sequence ID" value="MEN3749466.1"/>
    <property type="molecule type" value="Genomic_DNA"/>
</dbReference>
<evidence type="ECO:0000259" key="1">
    <source>
        <dbReference type="PROSITE" id="PS51746"/>
    </source>
</evidence>
<feature type="domain" description="PPM-type phosphatase" evidence="1">
    <location>
        <begin position="9"/>
        <end position="238"/>
    </location>
</feature>
<organism evidence="2 3">
    <name type="scientific">Sphingomonas rustica</name>
    <dbReference type="NCBI Taxonomy" id="3103142"/>
    <lineage>
        <taxon>Bacteria</taxon>
        <taxon>Pseudomonadati</taxon>
        <taxon>Pseudomonadota</taxon>
        <taxon>Alphaproteobacteria</taxon>
        <taxon>Sphingomonadales</taxon>
        <taxon>Sphingomonadaceae</taxon>
        <taxon>Sphingomonas</taxon>
    </lineage>
</organism>
<reference evidence="2 3" key="1">
    <citation type="submission" date="2024-05" db="EMBL/GenBank/DDBJ databases">
        <title>Sphingomonas sp. HF-S3 16S ribosomal RNA gene Genome sequencing and assembly.</title>
        <authorList>
            <person name="Lee H."/>
        </authorList>
    </citation>
    <scope>NUCLEOTIDE SEQUENCE [LARGE SCALE GENOMIC DNA]</scope>
    <source>
        <strain evidence="2 3">HF-S3</strain>
    </source>
</reference>
<gene>
    <name evidence="2" type="ORF">TPR58_19985</name>
</gene>
<dbReference type="InterPro" id="IPR001932">
    <property type="entry name" value="PPM-type_phosphatase-like_dom"/>
</dbReference>